<protein>
    <submittedName>
        <fullName evidence="1">Uncharacterized protein</fullName>
    </submittedName>
</protein>
<keyword evidence="2" id="KW-1185">Reference proteome</keyword>
<dbReference type="Proteomes" id="UP000543174">
    <property type="component" value="Unassembled WGS sequence"/>
</dbReference>
<dbReference type="EMBL" id="JACJHT010000015">
    <property type="protein sequence ID" value="MBA9042637.1"/>
    <property type="molecule type" value="Genomic_DNA"/>
</dbReference>
<evidence type="ECO:0000313" key="2">
    <source>
        <dbReference type="Proteomes" id="UP000543174"/>
    </source>
</evidence>
<sequence>MNSSSNNAKRKTGMISETSSIPFLFSLTLPTDITFPFFKTGGGFLGTKQETFFANRTFLSNHFIII</sequence>
<gene>
    <name evidence="1" type="ORF">HNP21_005774</name>
</gene>
<evidence type="ECO:0000313" key="1">
    <source>
        <dbReference type="EMBL" id="MBA9042637.1"/>
    </source>
</evidence>
<name>A0A7W3NGN3_PRIAR</name>
<organism evidence="1 2">
    <name type="scientific">Priestia aryabhattai</name>
    <name type="common">Bacillus aryabhattai</name>
    <dbReference type="NCBI Taxonomy" id="412384"/>
    <lineage>
        <taxon>Bacteria</taxon>
        <taxon>Bacillati</taxon>
        <taxon>Bacillota</taxon>
        <taxon>Bacilli</taxon>
        <taxon>Bacillales</taxon>
        <taxon>Bacillaceae</taxon>
        <taxon>Priestia</taxon>
    </lineage>
</organism>
<accession>A0A7W3NGN3</accession>
<dbReference type="AlphaFoldDB" id="A0A7W3NGN3"/>
<proteinExistence type="predicted"/>
<comment type="caution">
    <text evidence="1">The sequence shown here is derived from an EMBL/GenBank/DDBJ whole genome shotgun (WGS) entry which is preliminary data.</text>
</comment>
<reference evidence="1" key="1">
    <citation type="submission" date="2020-08" db="EMBL/GenBank/DDBJ databases">
        <title>Functional genomics of gut bacteria from endangered species of beetles.</title>
        <authorList>
            <person name="Carlos-Shanley C."/>
        </authorList>
    </citation>
    <scope>NUCLEOTIDE SEQUENCE [LARGE SCALE GENOMIC DNA]</scope>
    <source>
        <strain evidence="1">S00060</strain>
    </source>
</reference>